<keyword evidence="2" id="KW-1185">Reference proteome</keyword>
<organism evidence="1 2">
    <name type="scientific">Aspergillus pseudodeflectus</name>
    <dbReference type="NCBI Taxonomy" id="176178"/>
    <lineage>
        <taxon>Eukaryota</taxon>
        <taxon>Fungi</taxon>
        <taxon>Dikarya</taxon>
        <taxon>Ascomycota</taxon>
        <taxon>Pezizomycotina</taxon>
        <taxon>Eurotiomycetes</taxon>
        <taxon>Eurotiomycetidae</taxon>
        <taxon>Eurotiales</taxon>
        <taxon>Aspergillaceae</taxon>
        <taxon>Aspergillus</taxon>
        <taxon>Aspergillus subgen. Nidulantes</taxon>
    </lineage>
</organism>
<dbReference type="GeneID" id="98160953"/>
<reference evidence="1 2" key="1">
    <citation type="submission" date="2024-07" db="EMBL/GenBank/DDBJ databases">
        <title>Section-level genome sequencing and comparative genomics of Aspergillus sections Usti and Cavernicolus.</title>
        <authorList>
            <consortium name="Lawrence Berkeley National Laboratory"/>
            <person name="Nybo J.L."/>
            <person name="Vesth T.C."/>
            <person name="Theobald S."/>
            <person name="Frisvad J.C."/>
            <person name="Larsen T.O."/>
            <person name="Kjaerboelling I."/>
            <person name="Rothschild-Mancinelli K."/>
            <person name="Lyhne E.K."/>
            <person name="Kogle M.E."/>
            <person name="Barry K."/>
            <person name="Clum A."/>
            <person name="Na H."/>
            <person name="Ledsgaard L."/>
            <person name="Lin J."/>
            <person name="Lipzen A."/>
            <person name="Kuo A."/>
            <person name="Riley R."/>
            <person name="Mondo S."/>
            <person name="LaButti K."/>
            <person name="Haridas S."/>
            <person name="Pangalinan J."/>
            <person name="Salamov A.A."/>
            <person name="Simmons B.A."/>
            <person name="Magnuson J.K."/>
            <person name="Chen J."/>
            <person name="Drula E."/>
            <person name="Henrissat B."/>
            <person name="Wiebenga A."/>
            <person name="Lubbers R.J."/>
            <person name="Gomes A.C."/>
            <person name="Macurrencykelacurrency M.R."/>
            <person name="Stajich J."/>
            <person name="Grigoriev I.V."/>
            <person name="Mortensen U.H."/>
            <person name="De vries R.P."/>
            <person name="Baker S.E."/>
            <person name="Andersen M.R."/>
        </authorList>
    </citation>
    <scope>NUCLEOTIDE SEQUENCE [LARGE SCALE GENOMIC DNA]</scope>
    <source>
        <strain evidence="1 2">CBS 756.74</strain>
    </source>
</reference>
<proteinExistence type="predicted"/>
<evidence type="ECO:0000313" key="2">
    <source>
        <dbReference type="Proteomes" id="UP001610444"/>
    </source>
</evidence>
<accession>A0ABR4KAA0</accession>
<protein>
    <submittedName>
        <fullName evidence="1">Uncharacterized protein</fullName>
    </submittedName>
</protein>
<dbReference type="Proteomes" id="UP001610444">
    <property type="component" value="Unassembled WGS sequence"/>
</dbReference>
<gene>
    <name evidence="1" type="ORF">BJX68DRAFT_267308</name>
</gene>
<comment type="caution">
    <text evidence="1">The sequence shown here is derived from an EMBL/GenBank/DDBJ whole genome shotgun (WGS) entry which is preliminary data.</text>
</comment>
<dbReference type="RefSeq" id="XP_070898492.1">
    <property type="nucleotide sequence ID" value="XM_071045789.1"/>
</dbReference>
<name>A0ABR4KAA0_9EURO</name>
<dbReference type="EMBL" id="JBFXLR010000024">
    <property type="protein sequence ID" value="KAL2848957.1"/>
    <property type="molecule type" value="Genomic_DNA"/>
</dbReference>
<sequence length="124" mass="14370">MISKVVTRCQTQFIRARLRAFGHLRSDQEQLLCQRAMAYTEASLHEKACEIWLALLQACPLRYQFQDGFSDAARPLSAFRRLQLLDEAFPDNRLEHDWVQCQKAIAYTENGLHDEACKGWIALL</sequence>
<evidence type="ECO:0000313" key="1">
    <source>
        <dbReference type="EMBL" id="KAL2848957.1"/>
    </source>
</evidence>